<dbReference type="EMBL" id="SJSA01000001">
    <property type="protein sequence ID" value="TGG40145.1"/>
    <property type="molecule type" value="Genomic_DNA"/>
</dbReference>
<name>A0A4Z0V8P1_9BACT</name>
<keyword evidence="2" id="KW-1185">Reference proteome</keyword>
<evidence type="ECO:0000313" key="1">
    <source>
        <dbReference type="EMBL" id="TGG40145.1"/>
    </source>
</evidence>
<dbReference type="Proteomes" id="UP000297635">
    <property type="component" value="Unassembled WGS sequence"/>
</dbReference>
<sequence>MEKFRYIDDVDRAYGAAGMAISLVIYDGDSLLYSINLDADDPHDIMEMSPDFFFAGNPVVSAKAAWTQIVNNFSIGVSMLIANLMCRHLVHGGHAVPDEVARDLKEAAHDDGAGACALEPDEVDRLFNKSYTYLWRLFSHQGVQAVAHDFASALSSRRTLSRLDVLELLQPLRML</sequence>
<dbReference type="AlphaFoldDB" id="A0A4Z0V8P1"/>
<reference evidence="1 2" key="1">
    <citation type="submission" date="2019-02" db="EMBL/GenBank/DDBJ databases">
        <title>Isolation and identification of novel species under the genus Muribaculum.</title>
        <authorList>
            <person name="Miyake S."/>
            <person name="Ding Y."/>
            <person name="Low A."/>
            <person name="Soh M."/>
            <person name="Seedorf H."/>
        </authorList>
    </citation>
    <scope>NUCLEOTIDE SEQUENCE [LARGE SCALE GENOMIC DNA]</scope>
    <source>
        <strain evidence="1 2">TLL-A3</strain>
    </source>
</reference>
<accession>A0A4Z0V8P1</accession>
<protein>
    <submittedName>
        <fullName evidence="1">Uncharacterized protein</fullName>
    </submittedName>
</protein>
<dbReference type="RefSeq" id="WP_135471161.1">
    <property type="nucleotide sequence ID" value="NZ_CASJDB010000043.1"/>
</dbReference>
<organism evidence="1 2">
    <name type="scientific">Duncaniella freteri</name>
    <dbReference type="NCBI Taxonomy" id="2530391"/>
    <lineage>
        <taxon>Bacteria</taxon>
        <taxon>Pseudomonadati</taxon>
        <taxon>Bacteroidota</taxon>
        <taxon>Bacteroidia</taxon>
        <taxon>Bacteroidales</taxon>
        <taxon>Muribaculaceae</taxon>
        <taxon>Duncaniella</taxon>
    </lineage>
</organism>
<proteinExistence type="predicted"/>
<dbReference type="GeneID" id="82149202"/>
<gene>
    <name evidence="1" type="ORF">EZ315_05300</name>
</gene>
<evidence type="ECO:0000313" key="2">
    <source>
        <dbReference type="Proteomes" id="UP000297635"/>
    </source>
</evidence>
<comment type="caution">
    <text evidence="1">The sequence shown here is derived from an EMBL/GenBank/DDBJ whole genome shotgun (WGS) entry which is preliminary data.</text>
</comment>